<evidence type="ECO:0000313" key="1">
    <source>
        <dbReference type="EMBL" id="URJ52052.1"/>
    </source>
</evidence>
<dbReference type="PANTHER" id="PTHR48100:SF1">
    <property type="entry name" value="HISTIDINE PHOSPHATASE FAMILY PROTEIN-RELATED"/>
    <property type="match status" value="1"/>
</dbReference>
<dbReference type="Gene3D" id="3.40.50.1240">
    <property type="entry name" value="Phosphoglycerate mutase-like"/>
    <property type="match status" value="1"/>
</dbReference>
<dbReference type="EMBL" id="CP097770">
    <property type="protein sequence ID" value="URJ52052.1"/>
    <property type="molecule type" value="Genomic_DNA"/>
</dbReference>
<name>A0AAE9L999_PAEPO</name>
<protein>
    <submittedName>
        <fullName evidence="1">Histidine phosphatase family protein</fullName>
    </submittedName>
</protein>
<gene>
    <name evidence="1" type="ORF">MF626_001539</name>
</gene>
<evidence type="ECO:0000313" key="2">
    <source>
        <dbReference type="Proteomes" id="UP001055784"/>
    </source>
</evidence>
<sequence>MNNEVRLFVVRHGIGTGNEPDATLKVPEGFEQAKQVADFLLHMDGLHVDRLISSPYKRAWQTAEIIEERLNIRLDPPEDRLRERGVPKVTDEESEEMVNTRVTALTEELLQSGRHTFLLVTHRLIITLMLHHYAPDFILEEITNPDLYLLTFSDGKCQAKHLWSTE</sequence>
<dbReference type="Proteomes" id="UP001055784">
    <property type="component" value="Chromosome"/>
</dbReference>
<reference evidence="1" key="1">
    <citation type="submission" date="2022-11" db="EMBL/GenBank/DDBJ databases">
        <authorList>
            <person name="Vasilchenko N.G."/>
            <person name="Prazdnova E.V."/>
            <person name="Gorovtsov A.V."/>
            <person name="Chistyakov V.A."/>
            <person name="Pak M.L."/>
        </authorList>
    </citation>
    <scope>NUCLEOTIDE SEQUENCE</scope>
    <source>
        <strain evidence="1">R 4.5</strain>
    </source>
</reference>
<dbReference type="CDD" id="cd07067">
    <property type="entry name" value="HP_PGM_like"/>
    <property type="match status" value="1"/>
</dbReference>
<organism evidence="1 2">
    <name type="scientific">Paenibacillus polymyxa</name>
    <name type="common">Bacillus polymyxa</name>
    <dbReference type="NCBI Taxonomy" id="1406"/>
    <lineage>
        <taxon>Bacteria</taxon>
        <taxon>Bacillati</taxon>
        <taxon>Bacillota</taxon>
        <taxon>Bacilli</taxon>
        <taxon>Bacillales</taxon>
        <taxon>Paenibacillaceae</taxon>
        <taxon>Paenibacillus</taxon>
    </lineage>
</organism>
<dbReference type="InterPro" id="IPR050275">
    <property type="entry name" value="PGM_Phosphatase"/>
</dbReference>
<dbReference type="SUPFAM" id="SSF53254">
    <property type="entry name" value="Phosphoglycerate mutase-like"/>
    <property type="match status" value="1"/>
</dbReference>
<accession>A0AAE9L999</accession>
<dbReference type="RefSeq" id="WP_250261431.1">
    <property type="nucleotide sequence ID" value="NZ_CP097770.1"/>
</dbReference>
<dbReference type="AlphaFoldDB" id="A0AAE9L999"/>
<dbReference type="GO" id="GO:0016791">
    <property type="term" value="F:phosphatase activity"/>
    <property type="evidence" value="ECO:0007669"/>
    <property type="project" value="TreeGrafter"/>
</dbReference>
<dbReference type="GO" id="GO:0005737">
    <property type="term" value="C:cytoplasm"/>
    <property type="evidence" value="ECO:0007669"/>
    <property type="project" value="TreeGrafter"/>
</dbReference>
<dbReference type="SMART" id="SM00855">
    <property type="entry name" value="PGAM"/>
    <property type="match status" value="1"/>
</dbReference>
<dbReference type="Pfam" id="PF00300">
    <property type="entry name" value="His_Phos_1"/>
    <property type="match status" value="1"/>
</dbReference>
<dbReference type="PANTHER" id="PTHR48100">
    <property type="entry name" value="BROAD-SPECIFICITY PHOSPHATASE YOR283W-RELATED"/>
    <property type="match status" value="1"/>
</dbReference>
<dbReference type="InterPro" id="IPR029033">
    <property type="entry name" value="His_PPase_superfam"/>
</dbReference>
<proteinExistence type="predicted"/>
<dbReference type="InterPro" id="IPR013078">
    <property type="entry name" value="His_Pase_superF_clade-1"/>
</dbReference>